<dbReference type="PANTHER" id="PTHR43247">
    <property type="entry name" value="PHOSPHOSERINE AMINOTRANSFERASE"/>
    <property type="match status" value="1"/>
</dbReference>
<dbReference type="WBParaSite" id="PSU_v2.g9258.t1">
    <property type="protein sequence ID" value="PSU_v2.g9258.t1"/>
    <property type="gene ID" value="PSU_v2.g9258"/>
</dbReference>
<dbReference type="SUPFAM" id="SSF53383">
    <property type="entry name" value="PLP-dependent transferases"/>
    <property type="match status" value="1"/>
</dbReference>
<dbReference type="Gene3D" id="3.40.640.10">
    <property type="entry name" value="Type I PLP-dependent aspartate aminotransferase-like (Major domain)"/>
    <property type="match status" value="1"/>
</dbReference>
<feature type="domain" description="Aminotransferase class V" evidence="13">
    <location>
        <begin position="2"/>
        <end position="191"/>
    </location>
</feature>
<sequence length="277" mass="30684">MDVLLQIRDELLDFAGTGVSVMEISHRSQPFMDFAHRTDAAVRRVLAVPTDYHVLLLQGGSYLQFSQIPMNLLHQANTADYIHTGLWSEQAANAAKKYGNVEIVASSYETGFDRIPEINESNINRDAAYLHYTENETAQGLQFSKPPVSPIPLVCDACSSLMSKPIDVSAHDLIYASAQKNMGIAGVTLLLYELIDSSDGFYINNVLPDYRSINNVPFHIAETDLDIYLLKSEKNGFHGLKGHQSTGGLRASIYNAVTLDAVQALGEFMREFKRTHG</sequence>
<reference evidence="15" key="1">
    <citation type="submission" date="2022-11" db="UniProtKB">
        <authorList>
            <consortium name="WormBaseParasite"/>
        </authorList>
    </citation>
    <scope>IDENTIFICATION</scope>
</reference>
<dbReference type="InterPro" id="IPR022278">
    <property type="entry name" value="Pser_aminoTfrase"/>
</dbReference>
<keyword evidence="9" id="KW-0718">Serine biosynthesis</keyword>
<evidence type="ECO:0000256" key="6">
    <source>
        <dbReference type="ARBA" id="ARBA00022605"/>
    </source>
</evidence>
<evidence type="ECO:0000313" key="15">
    <source>
        <dbReference type="WBParaSite" id="PSU_v2.g9258.t1"/>
    </source>
</evidence>
<dbReference type="PANTHER" id="PTHR43247:SF1">
    <property type="entry name" value="PHOSPHOSERINE AMINOTRANSFERASE"/>
    <property type="match status" value="1"/>
</dbReference>
<dbReference type="Gene3D" id="3.90.1150.10">
    <property type="entry name" value="Aspartate Aminotransferase, domain 1"/>
    <property type="match status" value="1"/>
</dbReference>
<evidence type="ECO:0000256" key="7">
    <source>
        <dbReference type="ARBA" id="ARBA00022679"/>
    </source>
</evidence>
<dbReference type="HAMAP" id="MF_00160">
    <property type="entry name" value="SerC_aminotrans_5"/>
    <property type="match status" value="1"/>
</dbReference>
<name>A0A914Z9B0_9BILA</name>
<dbReference type="FunFam" id="3.40.640.10:FF:000010">
    <property type="entry name" value="Phosphoserine aminotransferase"/>
    <property type="match status" value="1"/>
</dbReference>
<dbReference type="InterPro" id="IPR015422">
    <property type="entry name" value="PyrdxlP-dep_Trfase_small"/>
</dbReference>
<keyword evidence="5" id="KW-0032">Aminotransferase</keyword>
<comment type="catalytic activity">
    <reaction evidence="10">
        <text>4-(phosphooxy)-L-threonine + 2-oxoglutarate = (R)-3-hydroxy-2-oxo-4-phosphooxybutanoate + L-glutamate</text>
        <dbReference type="Rhea" id="RHEA:16573"/>
        <dbReference type="ChEBI" id="CHEBI:16810"/>
        <dbReference type="ChEBI" id="CHEBI:29985"/>
        <dbReference type="ChEBI" id="CHEBI:58452"/>
        <dbReference type="ChEBI" id="CHEBI:58538"/>
        <dbReference type="EC" id="2.6.1.52"/>
    </reaction>
</comment>
<protein>
    <recommendedName>
        <fullName evidence="4">phosphoserine transaminase</fullName>
        <ecNumber evidence="4">2.6.1.52</ecNumber>
    </recommendedName>
</protein>
<comment type="pathway">
    <text evidence="2">Amino-acid biosynthesis; L-serine biosynthesis; L-serine from 3-phospho-D-glycerate: step 2/3.</text>
</comment>
<dbReference type="GO" id="GO:0006564">
    <property type="term" value="P:L-serine biosynthetic process"/>
    <property type="evidence" value="ECO:0007669"/>
    <property type="project" value="UniProtKB-KW"/>
</dbReference>
<evidence type="ECO:0000256" key="4">
    <source>
        <dbReference type="ARBA" id="ARBA00013030"/>
    </source>
</evidence>
<evidence type="ECO:0000256" key="9">
    <source>
        <dbReference type="ARBA" id="ARBA00023299"/>
    </source>
</evidence>
<organism evidence="14 15">
    <name type="scientific">Panagrolaimus superbus</name>
    <dbReference type="NCBI Taxonomy" id="310955"/>
    <lineage>
        <taxon>Eukaryota</taxon>
        <taxon>Metazoa</taxon>
        <taxon>Ecdysozoa</taxon>
        <taxon>Nematoda</taxon>
        <taxon>Chromadorea</taxon>
        <taxon>Rhabditida</taxon>
        <taxon>Tylenchina</taxon>
        <taxon>Panagrolaimomorpha</taxon>
        <taxon>Panagrolaimoidea</taxon>
        <taxon>Panagrolaimidae</taxon>
        <taxon>Panagrolaimus</taxon>
    </lineage>
</organism>
<dbReference type="GO" id="GO:0004648">
    <property type="term" value="F:O-phospho-L-serine:2-oxoglutarate aminotransferase activity"/>
    <property type="evidence" value="ECO:0007669"/>
    <property type="project" value="UniProtKB-EC"/>
</dbReference>
<evidence type="ECO:0000256" key="11">
    <source>
        <dbReference type="ARBA" id="ARBA00049007"/>
    </source>
</evidence>
<dbReference type="InterPro" id="IPR015424">
    <property type="entry name" value="PyrdxlP-dep_Trfase"/>
</dbReference>
<evidence type="ECO:0000256" key="8">
    <source>
        <dbReference type="ARBA" id="ARBA00022898"/>
    </source>
</evidence>
<comment type="catalytic activity">
    <reaction evidence="11">
        <text>O-phospho-L-serine + 2-oxoglutarate = 3-phosphooxypyruvate + L-glutamate</text>
        <dbReference type="Rhea" id="RHEA:14329"/>
        <dbReference type="ChEBI" id="CHEBI:16810"/>
        <dbReference type="ChEBI" id="CHEBI:18110"/>
        <dbReference type="ChEBI" id="CHEBI:29985"/>
        <dbReference type="ChEBI" id="CHEBI:57524"/>
        <dbReference type="EC" id="2.6.1.52"/>
    </reaction>
</comment>
<evidence type="ECO:0000256" key="10">
    <source>
        <dbReference type="ARBA" id="ARBA00047630"/>
    </source>
</evidence>
<comment type="cofactor">
    <cofactor evidence="1 12">
        <name>pyridoxal 5'-phosphate</name>
        <dbReference type="ChEBI" id="CHEBI:597326"/>
    </cofactor>
</comment>
<evidence type="ECO:0000256" key="3">
    <source>
        <dbReference type="ARBA" id="ARBA00006904"/>
    </source>
</evidence>
<dbReference type="FunFam" id="3.90.1150.10:FF:000006">
    <property type="entry name" value="Phosphoserine aminotransferase"/>
    <property type="match status" value="1"/>
</dbReference>
<dbReference type="GO" id="GO:0005737">
    <property type="term" value="C:cytoplasm"/>
    <property type="evidence" value="ECO:0007669"/>
    <property type="project" value="TreeGrafter"/>
</dbReference>
<dbReference type="Pfam" id="PF00266">
    <property type="entry name" value="Aminotran_5"/>
    <property type="match status" value="1"/>
</dbReference>
<evidence type="ECO:0000256" key="12">
    <source>
        <dbReference type="RuleBase" id="RU004504"/>
    </source>
</evidence>
<dbReference type="PROSITE" id="PS00595">
    <property type="entry name" value="AA_TRANSFER_CLASS_5"/>
    <property type="match status" value="1"/>
</dbReference>
<proteinExistence type="inferred from homology"/>
<dbReference type="InterPro" id="IPR020578">
    <property type="entry name" value="Aminotrans_V_PyrdxlP_BS"/>
</dbReference>
<evidence type="ECO:0000256" key="1">
    <source>
        <dbReference type="ARBA" id="ARBA00001933"/>
    </source>
</evidence>
<keyword evidence="6" id="KW-0028">Amino-acid biosynthesis</keyword>
<dbReference type="EC" id="2.6.1.52" evidence="4"/>
<evidence type="ECO:0000256" key="5">
    <source>
        <dbReference type="ARBA" id="ARBA00022576"/>
    </source>
</evidence>
<evidence type="ECO:0000256" key="2">
    <source>
        <dbReference type="ARBA" id="ARBA00005099"/>
    </source>
</evidence>
<dbReference type="Proteomes" id="UP000887577">
    <property type="component" value="Unplaced"/>
</dbReference>
<dbReference type="InterPro" id="IPR015421">
    <property type="entry name" value="PyrdxlP-dep_Trfase_major"/>
</dbReference>
<dbReference type="GO" id="GO:0030170">
    <property type="term" value="F:pyridoxal phosphate binding"/>
    <property type="evidence" value="ECO:0007669"/>
    <property type="project" value="TreeGrafter"/>
</dbReference>
<accession>A0A914Z9B0</accession>
<comment type="similarity">
    <text evidence="3">Belongs to the class-V pyridoxal-phosphate-dependent aminotransferase family. SerC subfamily.</text>
</comment>
<keyword evidence="8" id="KW-0663">Pyridoxal phosphate</keyword>
<keyword evidence="7" id="KW-0808">Transferase</keyword>
<dbReference type="InterPro" id="IPR000192">
    <property type="entry name" value="Aminotrans_V_dom"/>
</dbReference>
<dbReference type="AlphaFoldDB" id="A0A914Z9B0"/>
<keyword evidence="14" id="KW-1185">Reference proteome</keyword>
<evidence type="ECO:0000259" key="13">
    <source>
        <dbReference type="Pfam" id="PF00266"/>
    </source>
</evidence>
<evidence type="ECO:0000313" key="14">
    <source>
        <dbReference type="Proteomes" id="UP000887577"/>
    </source>
</evidence>